<organism evidence="10 11">
    <name type="scientific">Coemansia brasiliensis</name>
    <dbReference type="NCBI Taxonomy" id="2650707"/>
    <lineage>
        <taxon>Eukaryota</taxon>
        <taxon>Fungi</taxon>
        <taxon>Fungi incertae sedis</taxon>
        <taxon>Zoopagomycota</taxon>
        <taxon>Kickxellomycotina</taxon>
        <taxon>Kickxellomycetes</taxon>
        <taxon>Kickxellales</taxon>
        <taxon>Kickxellaceae</taxon>
        <taxon>Coemansia</taxon>
    </lineage>
</organism>
<accession>A0A9W8IB07</accession>
<feature type="transmembrane region" description="Helical" evidence="7">
    <location>
        <begin position="679"/>
        <end position="706"/>
    </location>
</feature>
<name>A0A9W8IB07_9FUNG</name>
<dbReference type="Proteomes" id="UP001139887">
    <property type="component" value="Unassembled WGS sequence"/>
</dbReference>
<keyword evidence="11" id="KW-1185">Reference proteome</keyword>
<sequence length="724" mass="81222">MHLGIWSLWMLLAYLGSAAPVKSLVLDTLTFKERTARGTWIVKHFSPQCKHCRSFQPKWEQVLASNSLDVNFGEVNCLENEALCDSHKVTSWPTVVVFQDGQQQPHALVGDETIEALQNFISLTTRKFTENSVILNSQNYTKYAHRGVWLVKHYSPFCPHCRRMAPHWKRLADELAGKFAEEGIWFGEVNCIENGKLCEDNLVDGYPTVNLFVDGRFIEEMLIKYEYPVMKEYMLKLPQRVRSGELAAKKDEPMVANDNRDWDDMANDAVDVAKPTTSNAAVEAPSRSSNAIVEAVSKPSPAPANTQAPPAEPEEQYNEDGQVVVLTKENFAEKTATGPWFVKFYAPWCPHCQHLAPEWERLGAAARGKINIGKVNCEEAGQLCSDQNVQGFPTLKLIWEGQSLVYKGPRELENMHSFAQGMLAQPRVIKEAEQMQQMRHDNDVVFMFHGDANGDAVKRISTNVRKMFMAGQLGIVADAKVAQELAGTSYKKPMLAVFKDGRSTVYRGSLASDDAIREWLYAERFPLLPEFTRENADSLFYDSDFLVLGVLPTDTGRDSLDTSRETVRSAAVEYQKWLDKSAQQPGQGSKVRFAWIDGPKWSAYVERVFQIPQSEWPSVVIVQSSEDQFYTLDVSGRKIEMSKLGIFMAARAAVDGKLKPQSTKSIVVRGAKVIGHMVVAIWGFFFGTLLSTLATLSGIALLAYIVKRTRSSENRNGFNLVKAD</sequence>
<reference evidence="10" key="1">
    <citation type="submission" date="2022-07" db="EMBL/GenBank/DDBJ databases">
        <title>Phylogenomic reconstructions and comparative analyses of Kickxellomycotina fungi.</title>
        <authorList>
            <person name="Reynolds N.K."/>
            <person name="Stajich J.E."/>
            <person name="Barry K."/>
            <person name="Grigoriev I.V."/>
            <person name="Crous P."/>
            <person name="Smith M.E."/>
        </authorList>
    </citation>
    <scope>NUCLEOTIDE SEQUENCE</scope>
    <source>
        <strain evidence="10">NRRL 1566</strain>
    </source>
</reference>
<dbReference type="EMBL" id="JANBUW010000026">
    <property type="protein sequence ID" value="KAJ2850654.1"/>
    <property type="molecule type" value="Genomic_DNA"/>
</dbReference>
<dbReference type="PANTHER" id="PTHR46426">
    <property type="entry name" value="PROTEIN DISULFIDE-ISOMERASE TMX3"/>
    <property type="match status" value="1"/>
</dbReference>
<evidence type="ECO:0000256" key="4">
    <source>
        <dbReference type="ARBA" id="ARBA00023136"/>
    </source>
</evidence>
<comment type="caution">
    <text evidence="10">The sequence shown here is derived from an EMBL/GenBank/DDBJ whole genome shotgun (WGS) entry which is preliminary data.</text>
</comment>
<keyword evidence="2 7" id="KW-0812">Transmembrane</keyword>
<evidence type="ECO:0000256" key="1">
    <source>
        <dbReference type="ARBA" id="ARBA00004389"/>
    </source>
</evidence>
<evidence type="ECO:0000256" key="8">
    <source>
        <dbReference type="SAM" id="SignalP"/>
    </source>
</evidence>
<dbReference type="InterPro" id="IPR036249">
    <property type="entry name" value="Thioredoxin-like_sf"/>
</dbReference>
<dbReference type="PANTHER" id="PTHR46426:SF1">
    <property type="entry name" value="PROTEIN DISULFIDE-ISOMERASE TMX3"/>
    <property type="match status" value="1"/>
</dbReference>
<evidence type="ECO:0000259" key="9">
    <source>
        <dbReference type="PROSITE" id="PS51352"/>
    </source>
</evidence>
<keyword evidence="3 7" id="KW-1133">Transmembrane helix</keyword>
<feature type="signal peptide" evidence="8">
    <location>
        <begin position="1"/>
        <end position="18"/>
    </location>
</feature>
<dbReference type="PROSITE" id="PS51352">
    <property type="entry name" value="THIOREDOXIN_2"/>
    <property type="match status" value="2"/>
</dbReference>
<comment type="subcellular location">
    <subcellularLocation>
        <location evidence="1">Endoplasmic reticulum membrane</location>
        <topology evidence="1">Single-pass membrane protein</topology>
    </subcellularLocation>
</comment>
<evidence type="ECO:0000313" key="10">
    <source>
        <dbReference type="EMBL" id="KAJ2850654.1"/>
    </source>
</evidence>
<evidence type="ECO:0000256" key="2">
    <source>
        <dbReference type="ARBA" id="ARBA00022692"/>
    </source>
</evidence>
<feature type="domain" description="Thioredoxin" evidence="9">
    <location>
        <begin position="302"/>
        <end position="424"/>
    </location>
</feature>
<dbReference type="Pfam" id="PF13848">
    <property type="entry name" value="Thioredoxin_6"/>
    <property type="match status" value="1"/>
</dbReference>
<feature type="chain" id="PRO_5040789746" description="Thioredoxin domain-containing protein" evidence="8">
    <location>
        <begin position="19"/>
        <end position="724"/>
    </location>
</feature>
<evidence type="ECO:0000256" key="7">
    <source>
        <dbReference type="SAM" id="Phobius"/>
    </source>
</evidence>
<dbReference type="Pfam" id="PF00085">
    <property type="entry name" value="Thioredoxin"/>
    <property type="match status" value="3"/>
</dbReference>
<dbReference type="CDD" id="cd02961">
    <property type="entry name" value="PDI_a_family"/>
    <property type="match status" value="3"/>
</dbReference>
<gene>
    <name evidence="10" type="ORF">IWW36_001698</name>
</gene>
<keyword evidence="4 7" id="KW-0472">Membrane</keyword>
<keyword evidence="8" id="KW-0732">Signal</keyword>
<feature type="region of interest" description="Disordered" evidence="6">
    <location>
        <begin position="297"/>
        <end position="318"/>
    </location>
</feature>
<dbReference type="AlphaFoldDB" id="A0A9W8IB07"/>
<protein>
    <recommendedName>
        <fullName evidence="9">Thioredoxin domain-containing protein</fullName>
    </recommendedName>
</protein>
<dbReference type="SUPFAM" id="SSF52833">
    <property type="entry name" value="Thioredoxin-like"/>
    <property type="match status" value="4"/>
</dbReference>
<evidence type="ECO:0000256" key="5">
    <source>
        <dbReference type="ARBA" id="ARBA00045246"/>
    </source>
</evidence>
<dbReference type="OrthoDB" id="72053at2759"/>
<proteinExistence type="predicted"/>
<dbReference type="GO" id="GO:0005789">
    <property type="term" value="C:endoplasmic reticulum membrane"/>
    <property type="evidence" value="ECO:0007669"/>
    <property type="project" value="UniProtKB-SubCell"/>
</dbReference>
<feature type="domain" description="Thioredoxin" evidence="9">
    <location>
        <begin position="98"/>
        <end position="275"/>
    </location>
</feature>
<dbReference type="Gene3D" id="3.40.30.10">
    <property type="entry name" value="Glutaredoxin"/>
    <property type="match status" value="4"/>
</dbReference>
<evidence type="ECO:0000256" key="3">
    <source>
        <dbReference type="ARBA" id="ARBA00022989"/>
    </source>
</evidence>
<comment type="function">
    <text evidence="5">Probable disulfide isomerase, which participates in the folding of proteins containing disulfide bonds. May act as a dithiol oxidase. Acts as a regulator of endoplasmic reticulum-mitochondria contact sites via its ability to regulate redox signals.</text>
</comment>
<dbReference type="PROSITE" id="PS00194">
    <property type="entry name" value="THIOREDOXIN_1"/>
    <property type="match status" value="1"/>
</dbReference>
<dbReference type="InterPro" id="IPR052250">
    <property type="entry name" value="PDI_TMX3"/>
</dbReference>
<evidence type="ECO:0000313" key="11">
    <source>
        <dbReference type="Proteomes" id="UP001139887"/>
    </source>
</evidence>
<dbReference type="InterPro" id="IPR013766">
    <property type="entry name" value="Thioredoxin_domain"/>
</dbReference>
<evidence type="ECO:0000256" key="6">
    <source>
        <dbReference type="SAM" id="MobiDB-lite"/>
    </source>
</evidence>
<dbReference type="InterPro" id="IPR017937">
    <property type="entry name" value="Thioredoxin_CS"/>
</dbReference>